<dbReference type="Gene3D" id="3.40.50.1970">
    <property type="match status" value="1"/>
</dbReference>
<dbReference type="STRING" id="207559.Dde_1404"/>
<dbReference type="GO" id="GO:0006189">
    <property type="term" value="P:'de novo' IMP biosynthetic process"/>
    <property type="evidence" value="ECO:0007669"/>
    <property type="project" value="InterPro"/>
</dbReference>
<gene>
    <name evidence="2" type="ordered locus">Dde_1404</name>
</gene>
<dbReference type="NCBIfam" id="NF033503">
    <property type="entry name" value="LarB"/>
    <property type="match status" value="1"/>
</dbReference>
<evidence type="ECO:0000259" key="1">
    <source>
        <dbReference type="SMART" id="SM01001"/>
    </source>
</evidence>
<dbReference type="Proteomes" id="UP000002710">
    <property type="component" value="Chromosome"/>
</dbReference>
<sequence>MPDPETDTLRALLRAVASGSTSAEQALQQLRLDPGTDILDGLHPDHHRGLRTGMAEVVFAQGKDDSRLLAAVESIACRSGQVLVTRCTPEQGRLLSRSRSGGEYWPQAGLFSLGRQLTLTPPWPSRGRVLIVTAGSADMRTALEALGTLRFHGIDAGLICDVGVAGLHRLSAHMRALDAAAAVIACAGMEGALPSVLAGFLSAPVIAVPTSVGYGTGAGGMAALLAMLNSCAAGITVTNIDNGYGAAAFAVKMLQKTTPDTADSCD</sequence>
<dbReference type="AlphaFoldDB" id="Q312E3"/>
<dbReference type="SUPFAM" id="SSF52255">
    <property type="entry name" value="N5-CAIR mutase (phosphoribosylaminoimidazole carboxylase, PurE)"/>
    <property type="match status" value="1"/>
</dbReference>
<dbReference type="PANTHER" id="PTHR43064">
    <property type="entry name" value="PHOSPHORIBOSYLAMINOIMIDAZOLE CARBOXYLASE-RELATED"/>
    <property type="match status" value="1"/>
</dbReference>
<dbReference type="RefSeq" id="WP_011367375.1">
    <property type="nucleotide sequence ID" value="NC_007519.1"/>
</dbReference>
<feature type="domain" description="PurE" evidence="1">
    <location>
        <begin position="127"/>
        <end position="259"/>
    </location>
</feature>
<dbReference type="KEGG" id="dde:Dde_1404"/>
<evidence type="ECO:0000313" key="3">
    <source>
        <dbReference type="Proteomes" id="UP000002710"/>
    </source>
</evidence>
<evidence type="ECO:0000313" key="2">
    <source>
        <dbReference type="EMBL" id="ABB38203.2"/>
    </source>
</evidence>
<dbReference type="GO" id="GO:0016787">
    <property type="term" value="F:hydrolase activity"/>
    <property type="evidence" value="ECO:0007669"/>
    <property type="project" value="InterPro"/>
</dbReference>
<dbReference type="PANTHER" id="PTHR43064:SF1">
    <property type="entry name" value="SLL1489 PROTEIN"/>
    <property type="match status" value="1"/>
</dbReference>
<dbReference type="EMBL" id="CP000112">
    <property type="protein sequence ID" value="ABB38203.2"/>
    <property type="molecule type" value="Genomic_DNA"/>
</dbReference>
<dbReference type="Pfam" id="PF00731">
    <property type="entry name" value="AIRC"/>
    <property type="match status" value="1"/>
</dbReference>
<name>Q312E3_OLEA2</name>
<dbReference type="eggNOG" id="COG1691">
    <property type="taxonomic scope" value="Bacteria"/>
</dbReference>
<dbReference type="SMART" id="SM01001">
    <property type="entry name" value="AIRC"/>
    <property type="match status" value="1"/>
</dbReference>
<proteinExistence type="predicted"/>
<accession>Q312E3</accession>
<dbReference type="InterPro" id="IPR039476">
    <property type="entry name" value="P2CMN_synthase_LarB"/>
</dbReference>
<reference evidence="2 3" key="1">
    <citation type="journal article" date="2011" name="J. Bacteriol.">
        <title>Complete genome sequence and updated annotation of Desulfovibrio alaskensis G20.</title>
        <authorList>
            <person name="Hauser L.J."/>
            <person name="Land M.L."/>
            <person name="Brown S.D."/>
            <person name="Larimer F."/>
            <person name="Keller K.L."/>
            <person name="Rapp-Giles B.J."/>
            <person name="Price M.N."/>
            <person name="Lin M."/>
            <person name="Bruce D.C."/>
            <person name="Detter J.C."/>
            <person name="Tapia R."/>
            <person name="Han C.S."/>
            <person name="Goodwin L.A."/>
            <person name="Cheng J.F."/>
            <person name="Pitluck S."/>
            <person name="Copeland A."/>
            <person name="Lucas S."/>
            <person name="Nolan M."/>
            <person name="Lapidus A.L."/>
            <person name="Palumbo A.V."/>
            <person name="Wall J.D."/>
        </authorList>
    </citation>
    <scope>NUCLEOTIDE SEQUENCE [LARGE SCALE GENOMIC DNA]</scope>
    <source>
        <strain evidence="3">ATCC BAA 1058 / DSM 17464 / G20</strain>
    </source>
</reference>
<keyword evidence="3" id="KW-1185">Reference proteome</keyword>
<dbReference type="HOGENOM" id="CLU_065705_0_0_7"/>
<dbReference type="InterPro" id="IPR000031">
    <property type="entry name" value="PurE_dom"/>
</dbReference>
<protein>
    <submittedName>
        <fullName evidence="2">1-(5-phosphoribosyl)-5-amino-4-imidazole-carboxylate (AIR) carboxylase</fullName>
    </submittedName>
</protein>
<organism evidence="2 3">
    <name type="scientific">Oleidesulfovibrio alaskensis (strain ATCC BAA-1058 / DSM 17464 / G20)</name>
    <name type="common">Desulfovibrio alaskensis</name>
    <dbReference type="NCBI Taxonomy" id="207559"/>
    <lineage>
        <taxon>Bacteria</taxon>
        <taxon>Pseudomonadati</taxon>
        <taxon>Thermodesulfobacteriota</taxon>
        <taxon>Desulfovibrionia</taxon>
        <taxon>Desulfovibrionales</taxon>
        <taxon>Desulfovibrionaceae</taxon>
        <taxon>Oleidesulfovibrio</taxon>
    </lineage>
</organism>